<dbReference type="PANTHER" id="PTHR22603">
    <property type="entry name" value="CHOLINE/ETHANOALAMINE KINASE"/>
    <property type="match status" value="1"/>
</dbReference>
<dbReference type="AlphaFoldDB" id="A0AAD5LAQ6"/>
<dbReference type="Pfam" id="PF01633">
    <property type="entry name" value="Choline_kinase"/>
    <property type="match status" value="1"/>
</dbReference>
<dbReference type="GO" id="GO:0004305">
    <property type="term" value="F:ethanolamine kinase activity"/>
    <property type="evidence" value="ECO:0007669"/>
    <property type="project" value="TreeGrafter"/>
</dbReference>
<proteinExistence type="inferred from homology"/>
<comment type="similarity">
    <text evidence="1">Belongs to the choline/ethanolamine kinase family.</text>
</comment>
<dbReference type="InterPro" id="IPR011009">
    <property type="entry name" value="Kinase-like_dom_sf"/>
</dbReference>
<comment type="caution">
    <text evidence="2">The sequence shown here is derived from an EMBL/GenBank/DDBJ whole genome shotgun (WGS) entry which is preliminary data.</text>
</comment>
<evidence type="ECO:0008006" key="4">
    <source>
        <dbReference type="Google" id="ProtNLM"/>
    </source>
</evidence>
<dbReference type="EMBL" id="JAKCXM010000686">
    <property type="protein sequence ID" value="KAJ0392228.1"/>
    <property type="molecule type" value="Genomic_DNA"/>
</dbReference>
<reference evidence="2" key="1">
    <citation type="submission" date="2021-12" db="EMBL/GenBank/DDBJ databases">
        <title>Prjna785345.</title>
        <authorList>
            <person name="Rujirawat T."/>
            <person name="Krajaejun T."/>
        </authorList>
    </citation>
    <scope>NUCLEOTIDE SEQUENCE</scope>
    <source>
        <strain evidence="2">Pi057C3</strain>
    </source>
</reference>
<gene>
    <name evidence="2" type="ORF">P43SY_009364</name>
</gene>
<protein>
    <recommendedName>
        <fullName evidence="4">Choline/ethanolamine kinase</fullName>
    </recommendedName>
</protein>
<dbReference type="Gene3D" id="3.30.200.20">
    <property type="entry name" value="Phosphorylase Kinase, domain 1"/>
    <property type="match status" value="1"/>
</dbReference>
<evidence type="ECO:0000313" key="2">
    <source>
        <dbReference type="EMBL" id="KAJ0392228.1"/>
    </source>
</evidence>
<evidence type="ECO:0000256" key="1">
    <source>
        <dbReference type="ARBA" id="ARBA00038211"/>
    </source>
</evidence>
<accession>A0AAD5LAQ6</accession>
<dbReference type="GO" id="GO:0006646">
    <property type="term" value="P:phosphatidylethanolamine biosynthetic process"/>
    <property type="evidence" value="ECO:0007669"/>
    <property type="project" value="TreeGrafter"/>
</dbReference>
<dbReference type="Proteomes" id="UP001209570">
    <property type="component" value="Unassembled WGS sequence"/>
</dbReference>
<organism evidence="2 3">
    <name type="scientific">Pythium insidiosum</name>
    <name type="common">Pythiosis disease agent</name>
    <dbReference type="NCBI Taxonomy" id="114742"/>
    <lineage>
        <taxon>Eukaryota</taxon>
        <taxon>Sar</taxon>
        <taxon>Stramenopiles</taxon>
        <taxon>Oomycota</taxon>
        <taxon>Peronosporomycetes</taxon>
        <taxon>Pythiales</taxon>
        <taxon>Pythiaceae</taxon>
        <taxon>Pythium</taxon>
    </lineage>
</organism>
<dbReference type="GO" id="GO:0005737">
    <property type="term" value="C:cytoplasm"/>
    <property type="evidence" value="ECO:0007669"/>
    <property type="project" value="TreeGrafter"/>
</dbReference>
<name>A0AAD5LAQ6_PYTIN</name>
<keyword evidence="3" id="KW-1185">Reference proteome</keyword>
<dbReference type="SUPFAM" id="SSF56112">
    <property type="entry name" value="Protein kinase-like (PK-like)"/>
    <property type="match status" value="1"/>
</dbReference>
<dbReference type="PANTHER" id="PTHR22603:SF93">
    <property type="entry name" value="RE24176P"/>
    <property type="match status" value="1"/>
</dbReference>
<dbReference type="CDD" id="cd05157">
    <property type="entry name" value="ETNK_euk"/>
    <property type="match status" value="1"/>
</dbReference>
<dbReference type="GO" id="GO:0004103">
    <property type="term" value="F:choline kinase activity"/>
    <property type="evidence" value="ECO:0007669"/>
    <property type="project" value="TreeGrafter"/>
</dbReference>
<evidence type="ECO:0000313" key="3">
    <source>
        <dbReference type="Proteomes" id="UP001209570"/>
    </source>
</evidence>
<dbReference type="Gene3D" id="3.90.1200.10">
    <property type="match status" value="1"/>
</dbReference>
<sequence length="352" mass="40443">MVMPFSNATVIVRPFLAAVGALEREKQKLHASIVTTLAQSTPGWVDVKTDDISVYHVGGAMTNLIFKVSKPCGENNDVLVRIYGEGTESFFSRKDEIRLFQMLSKVDMGVGLLGEFRNGRVESFIYGSTFTNKEMRKPEWSSCIAAKMRKFHSVNVDIDRSPRFLTAIEHFLEVAREKCVGEKFENVVNFDQYDEDLKELQALVEQVPSPVVLCHNDLQYGNIMRTDDGVVLIDFEYSAYNPRGYDIGNHFCEWAYDYHKTINPHLGDFNRYPTVEEQRHFCRAYLAGEEKETVAEEEVEKLRLEANTYAMATHLFWSLWGFIQASQSEIDFDFISYATCRYAAFKNRVTLQ</sequence>